<dbReference type="RefSeq" id="WP_108385468.1">
    <property type="nucleotide sequence ID" value="NZ_QBUD01000002.1"/>
</dbReference>
<dbReference type="OrthoDB" id="428263at2"/>
<reference evidence="2 3" key="1">
    <citation type="submission" date="2018-04" db="EMBL/GenBank/DDBJ databases">
        <title>Genomic Encyclopedia of Archaeal and Bacterial Type Strains, Phase II (KMG-II): from individual species to whole genera.</title>
        <authorList>
            <person name="Goeker M."/>
        </authorList>
    </citation>
    <scope>NUCLEOTIDE SEQUENCE [LARGE SCALE GENOMIC DNA]</scope>
    <source>
        <strain evidence="2 3">DSM 29955</strain>
    </source>
</reference>
<dbReference type="InterPro" id="IPR013901">
    <property type="entry name" value="Anthrone_oxy"/>
</dbReference>
<comment type="caution">
    <text evidence="2">The sequence shown here is derived from an EMBL/GenBank/DDBJ whole genome shotgun (WGS) entry which is preliminary data.</text>
</comment>
<dbReference type="AlphaFoldDB" id="A0A2T6KM81"/>
<protein>
    <submittedName>
        <fullName evidence="2">Putative membrane protein</fullName>
    </submittedName>
</protein>
<sequence length="169" mass="18273">MSIAFFFLFQFAILAYALLGGVFLAFSDFIMRSLAMTGGHGGIEAMQVINREVFRWVFMALFLGMAAASLIVAGYGAFGLSGPAGTLVMMAGLVYLVGCFGVTVFFNVPMNEALAGMDISSGTTRDYWAQTYVPRWTFWNSVRTTACAASAALLLFGLLWMTQSQTQSA</sequence>
<organism evidence="2 3">
    <name type="scientific">Yoonia sediminilitoris</name>
    <dbReference type="NCBI Taxonomy" id="1286148"/>
    <lineage>
        <taxon>Bacteria</taxon>
        <taxon>Pseudomonadati</taxon>
        <taxon>Pseudomonadota</taxon>
        <taxon>Alphaproteobacteria</taxon>
        <taxon>Rhodobacterales</taxon>
        <taxon>Paracoccaceae</taxon>
        <taxon>Yoonia</taxon>
    </lineage>
</organism>
<dbReference type="EMBL" id="QBUD01000002">
    <property type="protein sequence ID" value="PUB17328.1"/>
    <property type="molecule type" value="Genomic_DNA"/>
</dbReference>
<feature type="transmembrane region" description="Helical" evidence="1">
    <location>
        <begin position="84"/>
        <end position="108"/>
    </location>
</feature>
<keyword evidence="1" id="KW-1133">Transmembrane helix</keyword>
<keyword evidence="1" id="KW-0472">Membrane</keyword>
<feature type="transmembrane region" description="Helical" evidence="1">
    <location>
        <begin position="142"/>
        <end position="161"/>
    </location>
</feature>
<name>A0A2T6KM81_9RHOB</name>
<feature type="transmembrane region" description="Helical" evidence="1">
    <location>
        <begin position="6"/>
        <end position="26"/>
    </location>
</feature>
<keyword evidence="1" id="KW-0812">Transmembrane</keyword>
<dbReference type="Pfam" id="PF08592">
    <property type="entry name" value="Anthrone_oxy"/>
    <property type="match status" value="1"/>
</dbReference>
<evidence type="ECO:0000313" key="2">
    <source>
        <dbReference type="EMBL" id="PUB17328.1"/>
    </source>
</evidence>
<keyword evidence="3" id="KW-1185">Reference proteome</keyword>
<accession>A0A2T6KM81</accession>
<evidence type="ECO:0000256" key="1">
    <source>
        <dbReference type="SAM" id="Phobius"/>
    </source>
</evidence>
<gene>
    <name evidence="2" type="ORF">C8N45_102340</name>
</gene>
<dbReference type="Proteomes" id="UP000244523">
    <property type="component" value="Unassembled WGS sequence"/>
</dbReference>
<evidence type="ECO:0000313" key="3">
    <source>
        <dbReference type="Proteomes" id="UP000244523"/>
    </source>
</evidence>
<proteinExistence type="predicted"/>
<feature type="transmembrane region" description="Helical" evidence="1">
    <location>
        <begin position="56"/>
        <end position="78"/>
    </location>
</feature>